<dbReference type="InterPro" id="IPR036291">
    <property type="entry name" value="NAD(P)-bd_dom_sf"/>
</dbReference>
<feature type="domain" description="RCK N-terminal" evidence="1">
    <location>
        <begin position="2"/>
        <end position="119"/>
    </location>
</feature>
<gene>
    <name evidence="2" type="ORF">CL176_04845</name>
</gene>
<dbReference type="Pfam" id="PF02254">
    <property type="entry name" value="TrkA_N"/>
    <property type="match status" value="1"/>
</dbReference>
<dbReference type="InterPro" id="IPR003148">
    <property type="entry name" value="RCK_N"/>
</dbReference>
<dbReference type="InterPro" id="IPR050721">
    <property type="entry name" value="Trk_Ktr_HKT_K-transport"/>
</dbReference>
<dbReference type="AlphaFoldDB" id="A0A347WJX5"/>
<organism evidence="2 3">
    <name type="scientific">Suicoccus acidiformans</name>
    <dbReference type="NCBI Taxonomy" id="2036206"/>
    <lineage>
        <taxon>Bacteria</taxon>
        <taxon>Bacillati</taxon>
        <taxon>Bacillota</taxon>
        <taxon>Bacilli</taxon>
        <taxon>Lactobacillales</taxon>
        <taxon>Aerococcaceae</taxon>
        <taxon>Suicoccus</taxon>
    </lineage>
</organism>
<name>A0A347WJX5_9LACT</name>
<sequence length="219" mass="24501">MAQKFAILGLGIFGTQLARTLVENGCEVIAVDGEMDNIEGIADDVHLAVQGDFTRLDVLVEAGVAECDIAIVTAGEKLETSVLSIMNLQELGVKKIIAKTRSLAYKEVLERVGATRVIIPELDVARIYGNQMTNPNLHNILRLDEEYNFIEFQPIQKWVGRTIDQLDFRQRYGVNIIAFKASEDARLSIHVNPNHRLEAGNILFGLTDNDRFEQEILHN</sequence>
<evidence type="ECO:0000259" key="1">
    <source>
        <dbReference type="PROSITE" id="PS51201"/>
    </source>
</evidence>
<dbReference type="InterPro" id="IPR006037">
    <property type="entry name" value="RCK_C"/>
</dbReference>
<dbReference type="GO" id="GO:0008324">
    <property type="term" value="F:monoatomic cation transmembrane transporter activity"/>
    <property type="evidence" value="ECO:0007669"/>
    <property type="project" value="InterPro"/>
</dbReference>
<dbReference type="KEGG" id="abae:CL176_04845"/>
<dbReference type="SUPFAM" id="SSF116726">
    <property type="entry name" value="TrkA C-terminal domain-like"/>
    <property type="match status" value="1"/>
</dbReference>
<dbReference type="Pfam" id="PF02080">
    <property type="entry name" value="TrkA_C"/>
    <property type="match status" value="1"/>
</dbReference>
<protein>
    <submittedName>
        <fullName evidence="2">Potassium transporter</fullName>
    </submittedName>
</protein>
<proteinExistence type="predicted"/>
<evidence type="ECO:0000313" key="2">
    <source>
        <dbReference type="EMBL" id="AXY25382.1"/>
    </source>
</evidence>
<dbReference type="Proteomes" id="UP000263232">
    <property type="component" value="Chromosome"/>
</dbReference>
<dbReference type="RefSeq" id="WP_118990294.1">
    <property type="nucleotide sequence ID" value="NZ_CP023434.1"/>
</dbReference>
<dbReference type="Gene3D" id="3.30.70.1450">
    <property type="entry name" value="Regulator of K+ conductance, C-terminal domain"/>
    <property type="match status" value="1"/>
</dbReference>
<dbReference type="InterPro" id="IPR036721">
    <property type="entry name" value="RCK_C_sf"/>
</dbReference>
<dbReference type="PANTHER" id="PTHR43833">
    <property type="entry name" value="POTASSIUM CHANNEL PROTEIN 2-RELATED-RELATED"/>
    <property type="match status" value="1"/>
</dbReference>
<dbReference type="PROSITE" id="PS51201">
    <property type="entry name" value="RCK_N"/>
    <property type="match status" value="1"/>
</dbReference>
<reference evidence="2 3" key="1">
    <citation type="submission" date="2017-09" db="EMBL/GenBank/DDBJ databases">
        <title>Complete genome sequence of Oxytococcus suis strain ZY16052.</title>
        <authorList>
            <person name="Li F."/>
        </authorList>
    </citation>
    <scope>NUCLEOTIDE SEQUENCE [LARGE SCALE GENOMIC DNA]</scope>
    <source>
        <strain evidence="2 3">ZY16052</strain>
    </source>
</reference>
<dbReference type="SUPFAM" id="SSF51735">
    <property type="entry name" value="NAD(P)-binding Rossmann-fold domains"/>
    <property type="match status" value="1"/>
</dbReference>
<dbReference type="GO" id="GO:0006813">
    <property type="term" value="P:potassium ion transport"/>
    <property type="evidence" value="ECO:0007669"/>
    <property type="project" value="InterPro"/>
</dbReference>
<dbReference type="Gene3D" id="3.40.50.720">
    <property type="entry name" value="NAD(P)-binding Rossmann-like Domain"/>
    <property type="match status" value="1"/>
</dbReference>
<dbReference type="PANTHER" id="PTHR43833:SF7">
    <property type="entry name" value="KTR SYSTEM POTASSIUM UPTAKE PROTEIN C"/>
    <property type="match status" value="1"/>
</dbReference>
<evidence type="ECO:0000313" key="3">
    <source>
        <dbReference type="Proteomes" id="UP000263232"/>
    </source>
</evidence>
<dbReference type="EMBL" id="CP023434">
    <property type="protein sequence ID" value="AXY25382.1"/>
    <property type="molecule type" value="Genomic_DNA"/>
</dbReference>
<keyword evidence="3" id="KW-1185">Reference proteome</keyword>
<accession>A0A347WJX5</accession>
<dbReference type="OrthoDB" id="9776294at2"/>